<dbReference type="InterPro" id="IPR054156">
    <property type="entry name" value="YxaF_TetR_C"/>
</dbReference>
<keyword evidence="3" id="KW-0804">Transcription</keyword>
<evidence type="ECO:0000256" key="4">
    <source>
        <dbReference type="PROSITE-ProRule" id="PRU00335"/>
    </source>
</evidence>
<evidence type="ECO:0000313" key="6">
    <source>
        <dbReference type="EMBL" id="SON54507.1"/>
    </source>
</evidence>
<dbReference type="InterPro" id="IPR023772">
    <property type="entry name" value="DNA-bd_HTH_TetR-type_CS"/>
</dbReference>
<feature type="domain" description="HTH tetR-type" evidence="5">
    <location>
        <begin position="11"/>
        <end position="71"/>
    </location>
</feature>
<evidence type="ECO:0000256" key="2">
    <source>
        <dbReference type="ARBA" id="ARBA00023125"/>
    </source>
</evidence>
<dbReference type="SUPFAM" id="SSF46689">
    <property type="entry name" value="Homeodomain-like"/>
    <property type="match status" value="1"/>
</dbReference>
<dbReference type="EMBL" id="LT960614">
    <property type="protein sequence ID" value="SON54507.1"/>
    <property type="molecule type" value="Genomic_DNA"/>
</dbReference>
<sequence>MAEKMEDRRSRNARAKLLDAALMVIRTKGYSATTVDDLCAEAGVTKGAFFHHFRTKEDLAVAAAAHFGAMADELFSSAPFQAIVDPLERLVGYVEFRKAILQGSLPEFTCLVGTMVQEAYDSHPPIRDACNATISGHAAMVESFVAAVMAERGDPTGQGAASLALYTQAVLQGAFILAKARGGPDIAADCLDHLIRYVRLLFDGSSSREG</sequence>
<evidence type="ECO:0000313" key="7">
    <source>
        <dbReference type="Proteomes" id="UP000223606"/>
    </source>
</evidence>
<evidence type="ECO:0000256" key="3">
    <source>
        <dbReference type="ARBA" id="ARBA00023163"/>
    </source>
</evidence>
<dbReference type="GO" id="GO:0003677">
    <property type="term" value="F:DNA binding"/>
    <property type="evidence" value="ECO:0007669"/>
    <property type="project" value="UniProtKB-UniRule"/>
</dbReference>
<name>A0A2C9D2E2_9HYPH</name>
<dbReference type="SUPFAM" id="SSF48498">
    <property type="entry name" value="Tetracyclin repressor-like, C-terminal domain"/>
    <property type="match status" value="1"/>
</dbReference>
<organism evidence="6 7">
    <name type="scientific">Hartmannibacter diazotrophicus</name>
    <dbReference type="NCBI Taxonomy" id="1482074"/>
    <lineage>
        <taxon>Bacteria</taxon>
        <taxon>Pseudomonadati</taxon>
        <taxon>Pseudomonadota</taxon>
        <taxon>Alphaproteobacteria</taxon>
        <taxon>Hyphomicrobiales</taxon>
        <taxon>Pleomorphomonadaceae</taxon>
        <taxon>Hartmannibacter</taxon>
    </lineage>
</organism>
<dbReference type="KEGG" id="hdi:HDIA_0966"/>
<feature type="DNA-binding region" description="H-T-H motif" evidence="4">
    <location>
        <begin position="34"/>
        <end position="53"/>
    </location>
</feature>
<accession>A0A2C9D2E2</accession>
<evidence type="ECO:0000259" key="5">
    <source>
        <dbReference type="PROSITE" id="PS50977"/>
    </source>
</evidence>
<proteinExistence type="predicted"/>
<dbReference type="PROSITE" id="PS01081">
    <property type="entry name" value="HTH_TETR_1"/>
    <property type="match status" value="1"/>
</dbReference>
<dbReference type="Gene3D" id="1.10.357.10">
    <property type="entry name" value="Tetracycline Repressor, domain 2"/>
    <property type="match status" value="1"/>
</dbReference>
<dbReference type="PANTHER" id="PTHR47506">
    <property type="entry name" value="TRANSCRIPTIONAL REGULATORY PROTEIN"/>
    <property type="match status" value="1"/>
</dbReference>
<dbReference type="PRINTS" id="PR00455">
    <property type="entry name" value="HTHTETR"/>
</dbReference>
<dbReference type="PANTHER" id="PTHR47506:SF1">
    <property type="entry name" value="HTH-TYPE TRANSCRIPTIONAL REGULATOR YJDC"/>
    <property type="match status" value="1"/>
</dbReference>
<dbReference type="AlphaFoldDB" id="A0A2C9D2E2"/>
<evidence type="ECO:0000256" key="1">
    <source>
        <dbReference type="ARBA" id="ARBA00023015"/>
    </source>
</evidence>
<keyword evidence="7" id="KW-1185">Reference proteome</keyword>
<dbReference type="InterPro" id="IPR001647">
    <property type="entry name" value="HTH_TetR"/>
</dbReference>
<keyword evidence="2 4" id="KW-0238">DNA-binding</keyword>
<dbReference type="Pfam" id="PF21993">
    <property type="entry name" value="TetR_C_13_2"/>
    <property type="match status" value="1"/>
</dbReference>
<reference evidence="7" key="1">
    <citation type="submission" date="2017-09" db="EMBL/GenBank/DDBJ databases">
        <title>Genome sequence of Nannocystis excedens DSM 71.</title>
        <authorList>
            <person name="Blom J."/>
        </authorList>
    </citation>
    <scope>NUCLEOTIDE SEQUENCE [LARGE SCALE GENOMIC DNA]</scope>
    <source>
        <strain evidence="7">type strain: E19</strain>
    </source>
</reference>
<gene>
    <name evidence="6" type="primary">acuR</name>
    <name evidence="6" type="ORF">HDIA_0966</name>
</gene>
<dbReference type="InterPro" id="IPR036271">
    <property type="entry name" value="Tet_transcr_reg_TetR-rel_C_sf"/>
</dbReference>
<dbReference type="RefSeq" id="WP_245884168.1">
    <property type="nucleotide sequence ID" value="NZ_LT960614.1"/>
</dbReference>
<dbReference type="PROSITE" id="PS50977">
    <property type="entry name" value="HTH_TETR_2"/>
    <property type="match status" value="1"/>
</dbReference>
<dbReference type="Pfam" id="PF00440">
    <property type="entry name" value="TetR_N"/>
    <property type="match status" value="1"/>
</dbReference>
<protein>
    <submittedName>
        <fullName evidence="6">Transcriptional regulator AcuR</fullName>
    </submittedName>
</protein>
<keyword evidence="1" id="KW-0805">Transcription regulation</keyword>
<dbReference type="InterPro" id="IPR009057">
    <property type="entry name" value="Homeodomain-like_sf"/>
</dbReference>
<dbReference type="Proteomes" id="UP000223606">
    <property type="component" value="Chromosome 1"/>
</dbReference>